<name>A0A1H4IVJ7_9HYPH</name>
<evidence type="ECO:0000313" key="3">
    <source>
        <dbReference type="Proteomes" id="UP000199064"/>
    </source>
</evidence>
<dbReference type="Proteomes" id="UP000199064">
    <property type="component" value="Unassembled WGS sequence"/>
</dbReference>
<accession>A0A1H4IVJ7</accession>
<sequence>MGLSTSARLMAAAAIAMGTFTTGAFATPNFMKVGGLTSQPIGHYELCQREPVECRQTTARPRPVQLTRKLWQAMIDVNNAVNSTVLPRTDMEMWGVEEYWSYPQAYGDCEDYVLEKRRRLIRAGVPAGNLLITVVRQPNGDGHAVLTVVTSMGDYILDNLEARVSVWTDTDYTYLKRQSASHSGKWVTINDGRAIAVGSVASSR</sequence>
<evidence type="ECO:0000256" key="1">
    <source>
        <dbReference type="SAM" id="SignalP"/>
    </source>
</evidence>
<feature type="chain" id="PRO_5011570236" evidence="1">
    <location>
        <begin position="27"/>
        <end position="204"/>
    </location>
</feature>
<dbReference type="RefSeq" id="WP_007008031.1">
    <property type="nucleotide sequence ID" value="NZ_FNSL01000001.1"/>
</dbReference>
<dbReference type="EMBL" id="FNSL01000001">
    <property type="protein sequence ID" value="SEB37308.1"/>
    <property type="molecule type" value="Genomic_DNA"/>
</dbReference>
<reference evidence="3" key="1">
    <citation type="submission" date="2016-10" db="EMBL/GenBank/DDBJ databases">
        <authorList>
            <person name="Varghese N."/>
            <person name="Submissions S."/>
        </authorList>
    </citation>
    <scope>NUCLEOTIDE SEQUENCE [LARGE SCALE GENOMIC DNA]</scope>
    <source>
        <strain evidence="3">ES.061</strain>
    </source>
</reference>
<gene>
    <name evidence="2" type="ORF">SAMN05216452_0543</name>
</gene>
<feature type="signal peptide" evidence="1">
    <location>
        <begin position="1"/>
        <end position="26"/>
    </location>
</feature>
<keyword evidence="1" id="KW-0732">Signal</keyword>
<proteinExistence type="predicted"/>
<keyword evidence="3" id="KW-1185">Reference proteome</keyword>
<evidence type="ECO:0000313" key="2">
    <source>
        <dbReference type="EMBL" id="SEB37308.1"/>
    </source>
</evidence>
<organism evidence="2 3">
    <name type="scientific">Nitratireductor aquibiodomus</name>
    <dbReference type="NCBI Taxonomy" id="204799"/>
    <lineage>
        <taxon>Bacteria</taxon>
        <taxon>Pseudomonadati</taxon>
        <taxon>Pseudomonadota</taxon>
        <taxon>Alphaproteobacteria</taxon>
        <taxon>Hyphomicrobiales</taxon>
        <taxon>Phyllobacteriaceae</taxon>
        <taxon>Nitratireductor</taxon>
    </lineage>
</organism>
<protein>
    <submittedName>
        <fullName evidence="2">Predicted transglutaminase-like cysteine proteinase</fullName>
    </submittedName>
</protein>
<dbReference type="InterPro" id="IPR010319">
    <property type="entry name" value="Transglutaminase-like_Cys_pept"/>
</dbReference>
<dbReference type="PANTHER" id="PTHR39327">
    <property type="match status" value="1"/>
</dbReference>
<dbReference type="Pfam" id="PF06035">
    <property type="entry name" value="Peptidase_C93"/>
    <property type="match status" value="1"/>
</dbReference>
<dbReference type="Gene3D" id="3.10.620.30">
    <property type="match status" value="1"/>
</dbReference>
<dbReference type="PANTHER" id="PTHR39327:SF1">
    <property type="entry name" value="BLR5470 PROTEIN"/>
    <property type="match status" value="1"/>
</dbReference>
<dbReference type="AlphaFoldDB" id="A0A1H4IVJ7"/>